<dbReference type="AlphaFoldDB" id="A0A3D5QAX0"/>
<dbReference type="Gene3D" id="3.20.20.70">
    <property type="entry name" value="Aldolase class I"/>
    <property type="match status" value="1"/>
</dbReference>
<keyword evidence="5 9" id="KW-0963">Cytoplasm</keyword>
<keyword evidence="7 9" id="KW-0368">Histidine biosynthesis</keyword>
<evidence type="ECO:0000256" key="7">
    <source>
        <dbReference type="ARBA" id="ARBA00023102"/>
    </source>
</evidence>
<dbReference type="OMA" id="EWLHLVD"/>
<dbReference type="RefSeq" id="WP_013887204.1">
    <property type="nucleotide sequence ID" value="NZ_JAAZVV010000009.1"/>
</dbReference>
<evidence type="ECO:0000256" key="10">
    <source>
        <dbReference type="RuleBase" id="RU003657"/>
    </source>
</evidence>
<dbReference type="InterPro" id="IPR013785">
    <property type="entry name" value="Aldolase_TIM"/>
</dbReference>
<comment type="subcellular location">
    <subcellularLocation>
        <location evidence="2 9 11">Cytoplasm</location>
    </subcellularLocation>
</comment>
<keyword evidence="6 9" id="KW-0028">Amino-acid biosynthesis</keyword>
<dbReference type="Pfam" id="PF00977">
    <property type="entry name" value="His_biosynth"/>
    <property type="match status" value="1"/>
</dbReference>
<dbReference type="EC" id="5.3.1.16" evidence="9 11"/>
<comment type="similarity">
    <text evidence="4 9 10">Belongs to the HisA/HisF family.</text>
</comment>
<accession>A0A3D5QAX0</accession>
<reference evidence="12 13" key="1">
    <citation type="journal article" date="2018" name="Nat. Biotechnol.">
        <title>A standardized bacterial taxonomy based on genome phylogeny substantially revises the tree of life.</title>
        <authorList>
            <person name="Parks D.H."/>
            <person name="Chuvochina M."/>
            <person name="Waite D.W."/>
            <person name="Rinke C."/>
            <person name="Skarshewski A."/>
            <person name="Chaumeil P.A."/>
            <person name="Hugenholtz P."/>
        </authorList>
    </citation>
    <scope>NUCLEOTIDE SEQUENCE [LARGE SCALE GENOMIC DNA]</scope>
    <source>
        <strain evidence="12">UBA8672</strain>
    </source>
</reference>
<dbReference type="EMBL" id="DPPF01000094">
    <property type="protein sequence ID" value="HCW92976.1"/>
    <property type="molecule type" value="Genomic_DNA"/>
</dbReference>
<dbReference type="CDD" id="cd04732">
    <property type="entry name" value="HisA"/>
    <property type="match status" value="1"/>
</dbReference>
<proteinExistence type="inferred from homology"/>
<feature type="active site" description="Proton donor" evidence="9">
    <location>
        <position position="129"/>
    </location>
</feature>
<evidence type="ECO:0000256" key="1">
    <source>
        <dbReference type="ARBA" id="ARBA00000901"/>
    </source>
</evidence>
<dbReference type="PANTHER" id="PTHR43090">
    <property type="entry name" value="1-(5-PHOSPHORIBOSYL)-5-[(5-PHOSPHORIBOSYLAMINO)METHYLIDENEAMINO] IMIDAZOLE-4-CARBOXAMIDE ISOMERASE"/>
    <property type="match status" value="1"/>
</dbReference>
<evidence type="ECO:0000313" key="13">
    <source>
        <dbReference type="Proteomes" id="UP000262325"/>
    </source>
</evidence>
<evidence type="ECO:0000256" key="6">
    <source>
        <dbReference type="ARBA" id="ARBA00022605"/>
    </source>
</evidence>
<feature type="active site" description="Proton acceptor" evidence="9">
    <location>
        <position position="8"/>
    </location>
</feature>
<organism evidence="12 13">
    <name type="scientific">Flexistipes sinusarabici</name>
    <dbReference type="NCBI Taxonomy" id="2352"/>
    <lineage>
        <taxon>Bacteria</taxon>
        <taxon>Pseudomonadati</taxon>
        <taxon>Deferribacterota</taxon>
        <taxon>Deferribacteres</taxon>
        <taxon>Deferribacterales</taxon>
        <taxon>Flexistipitaceae</taxon>
        <taxon>Flexistipes</taxon>
    </lineage>
</organism>
<dbReference type="InterPro" id="IPR006062">
    <property type="entry name" value="His_biosynth"/>
</dbReference>
<evidence type="ECO:0000256" key="11">
    <source>
        <dbReference type="RuleBase" id="RU003658"/>
    </source>
</evidence>
<dbReference type="InterPro" id="IPR011060">
    <property type="entry name" value="RibuloseP-bd_barrel"/>
</dbReference>
<evidence type="ECO:0000256" key="4">
    <source>
        <dbReference type="ARBA" id="ARBA00009667"/>
    </source>
</evidence>
<evidence type="ECO:0000256" key="9">
    <source>
        <dbReference type="HAMAP-Rule" id="MF_01014"/>
    </source>
</evidence>
<dbReference type="SUPFAM" id="SSF51366">
    <property type="entry name" value="Ribulose-phoshate binding barrel"/>
    <property type="match status" value="1"/>
</dbReference>
<sequence>MLIIPAIDLLDAKVVRLKKGDMKDYKIYSDDPVSAAAEFQKMGVKRLHIVDLDGAKKGESVNFDVIERIVRHTDMEVEVGGGIRTFERVEAYFALGVKYVILGTTAVKDIPLTKKIASAYPGRVILGMDARNGILSAEGWYEDSSLTVEDFISEYKNTPFESVIYTDILRDGMLQGINIEKTGELAAKIPFGVIASGGLKSKDDVYALQKIENIKGCIVGKAFYEGLIDIKELLEEEIFNA</sequence>
<protein>
    <recommendedName>
        <fullName evidence="9 11">1-(5-phosphoribosyl)-5-[(5-phosphoribosylamino)methylideneamino] imidazole-4-carboxamide isomerase</fullName>
        <ecNumber evidence="9 11">5.3.1.16</ecNumber>
    </recommendedName>
    <alternativeName>
        <fullName evidence="9">Phosphoribosylformimino-5-aminoimidazole carboxamide ribotide isomerase</fullName>
    </alternativeName>
</protein>
<dbReference type="NCBIfam" id="TIGR00007">
    <property type="entry name" value="1-(5-phosphoribosyl)-5-[(5-phosphoribosylamino)methylideneamino]imidazole-4-carboxamide isomerase"/>
    <property type="match status" value="1"/>
</dbReference>
<evidence type="ECO:0000256" key="5">
    <source>
        <dbReference type="ARBA" id="ARBA00022490"/>
    </source>
</evidence>
<dbReference type="GO" id="GO:0000162">
    <property type="term" value="P:L-tryptophan biosynthetic process"/>
    <property type="evidence" value="ECO:0007669"/>
    <property type="project" value="TreeGrafter"/>
</dbReference>
<dbReference type="FunFam" id="3.20.20.70:FF:000009">
    <property type="entry name" value="1-(5-phosphoribosyl)-5-[(5-phosphoribosylamino)methylideneamino] imidazole-4-carboxamide isomerase"/>
    <property type="match status" value="1"/>
</dbReference>
<evidence type="ECO:0000256" key="2">
    <source>
        <dbReference type="ARBA" id="ARBA00004496"/>
    </source>
</evidence>
<dbReference type="GO" id="GO:0005737">
    <property type="term" value="C:cytoplasm"/>
    <property type="evidence" value="ECO:0007669"/>
    <property type="project" value="UniProtKB-SubCell"/>
</dbReference>
<gene>
    <name evidence="9 12" type="primary">hisA</name>
    <name evidence="12" type="ORF">DHM44_04765</name>
</gene>
<dbReference type="UniPathway" id="UPA00031">
    <property type="reaction ID" value="UER00009"/>
</dbReference>
<dbReference type="InterPro" id="IPR006063">
    <property type="entry name" value="HisA_bact_arch"/>
</dbReference>
<dbReference type="InterPro" id="IPR023016">
    <property type="entry name" value="HisA/PriA"/>
</dbReference>
<evidence type="ECO:0000256" key="3">
    <source>
        <dbReference type="ARBA" id="ARBA00005133"/>
    </source>
</evidence>
<dbReference type="HAMAP" id="MF_01014">
    <property type="entry name" value="HisA"/>
    <property type="match status" value="1"/>
</dbReference>
<dbReference type="GO" id="GO:0003949">
    <property type="term" value="F:1-(5-phosphoribosyl)-5-[(5-phosphoribosylamino)methylideneamino]imidazole-4-carboxamide isomerase activity"/>
    <property type="evidence" value="ECO:0007669"/>
    <property type="project" value="UniProtKB-UniRule"/>
</dbReference>
<dbReference type="GO" id="GO:0000105">
    <property type="term" value="P:L-histidine biosynthetic process"/>
    <property type="evidence" value="ECO:0007669"/>
    <property type="project" value="UniProtKB-UniRule"/>
</dbReference>
<comment type="pathway">
    <text evidence="3 9 11">Amino-acid biosynthesis; L-histidine biosynthesis; L-histidine from 5-phospho-alpha-D-ribose 1-diphosphate: step 4/9.</text>
</comment>
<dbReference type="Proteomes" id="UP000262325">
    <property type="component" value="Unassembled WGS sequence"/>
</dbReference>
<name>A0A3D5QAX0_FLESI</name>
<keyword evidence="8 9" id="KW-0413">Isomerase</keyword>
<comment type="catalytic activity">
    <reaction evidence="1 9 11">
        <text>1-(5-phospho-beta-D-ribosyl)-5-[(5-phospho-beta-D-ribosylamino)methylideneamino]imidazole-4-carboxamide = 5-[(5-phospho-1-deoxy-D-ribulos-1-ylimino)methylamino]-1-(5-phospho-beta-D-ribosyl)imidazole-4-carboxamide</text>
        <dbReference type="Rhea" id="RHEA:15469"/>
        <dbReference type="ChEBI" id="CHEBI:58435"/>
        <dbReference type="ChEBI" id="CHEBI:58525"/>
        <dbReference type="EC" id="5.3.1.16"/>
    </reaction>
</comment>
<dbReference type="PANTHER" id="PTHR43090:SF2">
    <property type="entry name" value="1-(5-PHOSPHORIBOSYL)-5-[(5-PHOSPHORIBOSYLAMINO)METHYLIDENEAMINO] IMIDAZOLE-4-CARBOXAMIDE ISOMERASE"/>
    <property type="match status" value="1"/>
</dbReference>
<dbReference type="InterPro" id="IPR044524">
    <property type="entry name" value="Isoase_HisA-like"/>
</dbReference>
<evidence type="ECO:0000256" key="8">
    <source>
        <dbReference type="ARBA" id="ARBA00023235"/>
    </source>
</evidence>
<comment type="caution">
    <text evidence="12">The sequence shown here is derived from an EMBL/GenBank/DDBJ whole genome shotgun (WGS) entry which is preliminary data.</text>
</comment>
<evidence type="ECO:0000313" key="12">
    <source>
        <dbReference type="EMBL" id="HCW92976.1"/>
    </source>
</evidence>